<keyword evidence="2" id="KW-1185">Reference proteome</keyword>
<sequence length="111" mass="12777">MPSLLTTFWQGKADLSRANRTSKPLMIPSGITKLDQKIEAMIDSNLTEDQQNKLMNILKKFSDVFDFSGKSQPVRSKIKHKIDTMITLQQNRGLTECLEWRGKSYSRKLTE</sequence>
<proteinExistence type="predicted"/>
<organism evidence="1 2">
    <name type="scientific">Cordylochernes scorpioides</name>
    <dbReference type="NCBI Taxonomy" id="51811"/>
    <lineage>
        <taxon>Eukaryota</taxon>
        <taxon>Metazoa</taxon>
        <taxon>Ecdysozoa</taxon>
        <taxon>Arthropoda</taxon>
        <taxon>Chelicerata</taxon>
        <taxon>Arachnida</taxon>
        <taxon>Pseudoscorpiones</taxon>
        <taxon>Cheliferoidea</taxon>
        <taxon>Chernetidae</taxon>
        <taxon>Cordylochernes</taxon>
    </lineage>
</organism>
<accession>A0ABY6L7P1</accession>
<dbReference type="EMBL" id="CP092876">
    <property type="protein sequence ID" value="UYV77166.1"/>
    <property type="molecule type" value="Genomic_DNA"/>
</dbReference>
<gene>
    <name evidence="1" type="ORF">LAZ67_14003476</name>
</gene>
<reference evidence="1 2" key="1">
    <citation type="submission" date="2022-01" db="EMBL/GenBank/DDBJ databases">
        <title>A chromosomal length assembly of Cordylochernes scorpioides.</title>
        <authorList>
            <person name="Zeh D."/>
            <person name="Zeh J."/>
        </authorList>
    </citation>
    <scope>NUCLEOTIDE SEQUENCE [LARGE SCALE GENOMIC DNA]</scope>
    <source>
        <strain evidence="1">IN4F17</strain>
        <tissue evidence="1">Whole Body</tissue>
    </source>
</reference>
<name>A0ABY6L7P1_9ARAC</name>
<evidence type="ECO:0000313" key="1">
    <source>
        <dbReference type="EMBL" id="UYV77166.1"/>
    </source>
</evidence>
<evidence type="ECO:0000313" key="2">
    <source>
        <dbReference type="Proteomes" id="UP001235939"/>
    </source>
</evidence>
<dbReference type="Proteomes" id="UP001235939">
    <property type="component" value="Chromosome 14"/>
</dbReference>
<protein>
    <submittedName>
        <fullName evidence="1">Uncharacterized protein</fullName>
    </submittedName>
</protein>